<evidence type="ECO:0000256" key="4">
    <source>
        <dbReference type="SAM" id="SignalP"/>
    </source>
</evidence>
<proteinExistence type="predicted"/>
<evidence type="ECO:0000259" key="5">
    <source>
        <dbReference type="PROSITE" id="PS51762"/>
    </source>
</evidence>
<feature type="chain" id="PRO_5040718760" evidence="4">
    <location>
        <begin position="25"/>
        <end position="311"/>
    </location>
</feature>
<dbReference type="GO" id="GO:0042972">
    <property type="term" value="F:licheninase activity"/>
    <property type="evidence" value="ECO:0007669"/>
    <property type="project" value="UniProtKB-EC"/>
</dbReference>
<comment type="caution">
    <text evidence="6">The sequence shown here is derived from an EMBL/GenBank/DDBJ whole genome shotgun (WGS) entry which is preliminary data.</text>
</comment>
<keyword evidence="2 6" id="KW-0378">Hydrolase</keyword>
<keyword evidence="1 4" id="KW-0732">Signal</keyword>
<dbReference type="PANTHER" id="PTHR10963">
    <property type="entry name" value="GLYCOSYL HYDROLASE-RELATED"/>
    <property type="match status" value="1"/>
</dbReference>
<dbReference type="OrthoDB" id="4781at2759"/>
<accession>A0A9W8B2X5</accession>
<dbReference type="Pfam" id="PF00722">
    <property type="entry name" value="Glyco_hydro_16"/>
    <property type="match status" value="1"/>
</dbReference>
<feature type="domain" description="GH16" evidence="5">
    <location>
        <begin position="43"/>
        <end position="257"/>
    </location>
</feature>
<evidence type="ECO:0000256" key="1">
    <source>
        <dbReference type="ARBA" id="ARBA00022729"/>
    </source>
</evidence>
<organism evidence="6 7">
    <name type="scientific">Dimargaris verticillata</name>
    <dbReference type="NCBI Taxonomy" id="2761393"/>
    <lineage>
        <taxon>Eukaryota</taxon>
        <taxon>Fungi</taxon>
        <taxon>Fungi incertae sedis</taxon>
        <taxon>Zoopagomycota</taxon>
        <taxon>Kickxellomycotina</taxon>
        <taxon>Dimargaritomycetes</taxon>
        <taxon>Dimargaritales</taxon>
        <taxon>Dimargaritaceae</taxon>
        <taxon>Dimargaris</taxon>
    </lineage>
</organism>
<keyword evidence="7" id="KW-1185">Reference proteome</keyword>
<dbReference type="InterPro" id="IPR050546">
    <property type="entry name" value="Glycosyl_Hydrlase_16"/>
</dbReference>
<evidence type="ECO:0000313" key="7">
    <source>
        <dbReference type="Proteomes" id="UP001151582"/>
    </source>
</evidence>
<dbReference type="AlphaFoldDB" id="A0A9W8B2X5"/>
<dbReference type="SUPFAM" id="SSF49899">
    <property type="entry name" value="Concanavalin A-like lectins/glucanases"/>
    <property type="match status" value="1"/>
</dbReference>
<sequence>MANTLLQVWILIATVTVFGPCTVAQPPSKPTNASQVLTKAMTYDFSQTSDLSDFEIQWGVDNIFVRDGMLQVVMDEFITAPTIVYSKEIPAGKIDVVMKAAAQSGVATALMLYETKGATVDAKDNSYPNDEIDIEIVGKDPFEVQTMFFRKGKRVAENIYSENKKLNVSTAEVFIHYGLELTNEYVKWYINHQEVRSYSSSPDKFPRDARFFRIGVWAGIGRESWAGPLDLTQGPFTAQIQSIMVTPYANGEASSSVPTGKTTASGDQVSTVQIESVPLYESLWNRLKSIVNANLGKLAESAKNFRPVQLV</sequence>
<dbReference type="EMBL" id="JANBQB010000141">
    <property type="protein sequence ID" value="KAJ1981019.1"/>
    <property type="molecule type" value="Genomic_DNA"/>
</dbReference>
<dbReference type="Proteomes" id="UP001151582">
    <property type="component" value="Unassembled WGS sequence"/>
</dbReference>
<dbReference type="EC" id="3.2.1.73" evidence="6"/>
<dbReference type="InterPro" id="IPR000757">
    <property type="entry name" value="Beta-glucanase-like"/>
</dbReference>
<feature type="signal peptide" evidence="4">
    <location>
        <begin position="1"/>
        <end position="24"/>
    </location>
</feature>
<evidence type="ECO:0000256" key="2">
    <source>
        <dbReference type="ARBA" id="ARBA00022801"/>
    </source>
</evidence>
<dbReference type="Gene3D" id="2.60.120.200">
    <property type="match status" value="1"/>
</dbReference>
<name>A0A9W8B2X5_9FUNG</name>
<dbReference type="PANTHER" id="PTHR10963:SF22">
    <property type="entry name" value="GLYCOSIDASE CRH2-RELATED"/>
    <property type="match status" value="1"/>
</dbReference>
<protein>
    <submittedName>
        <fullName evidence="6">Transglycosylase</fullName>
        <ecNumber evidence="6">3.2.1.73</ecNumber>
    </submittedName>
</protein>
<dbReference type="PROSITE" id="PS51762">
    <property type="entry name" value="GH16_2"/>
    <property type="match status" value="1"/>
</dbReference>
<dbReference type="GO" id="GO:0005975">
    <property type="term" value="P:carbohydrate metabolic process"/>
    <property type="evidence" value="ECO:0007669"/>
    <property type="project" value="InterPro"/>
</dbReference>
<evidence type="ECO:0000313" key="6">
    <source>
        <dbReference type="EMBL" id="KAJ1981019.1"/>
    </source>
</evidence>
<dbReference type="InterPro" id="IPR013320">
    <property type="entry name" value="ConA-like_dom_sf"/>
</dbReference>
<gene>
    <name evidence="6" type="primary">CRH1_2</name>
    <name evidence="6" type="ORF">H4R34_002234</name>
</gene>
<keyword evidence="3 6" id="KW-0326">Glycosidase</keyword>
<reference evidence="6" key="1">
    <citation type="submission" date="2022-07" db="EMBL/GenBank/DDBJ databases">
        <title>Phylogenomic reconstructions and comparative analyses of Kickxellomycotina fungi.</title>
        <authorList>
            <person name="Reynolds N.K."/>
            <person name="Stajich J.E."/>
            <person name="Barry K."/>
            <person name="Grigoriev I.V."/>
            <person name="Crous P."/>
            <person name="Smith M.E."/>
        </authorList>
    </citation>
    <scope>NUCLEOTIDE SEQUENCE</scope>
    <source>
        <strain evidence="6">RSA 567</strain>
    </source>
</reference>
<evidence type="ECO:0000256" key="3">
    <source>
        <dbReference type="ARBA" id="ARBA00023295"/>
    </source>
</evidence>